<keyword evidence="4" id="KW-0997">Cell inner membrane</keyword>
<evidence type="ECO:0000256" key="2">
    <source>
        <dbReference type="ARBA" id="ARBA00022448"/>
    </source>
</evidence>
<feature type="transmembrane region" description="Helical" evidence="11">
    <location>
        <begin position="216"/>
        <end position="241"/>
    </location>
</feature>
<dbReference type="PANTHER" id="PTHR37468">
    <property type="entry name" value="SULFATE TRANSPORTER CYSZ"/>
    <property type="match status" value="1"/>
</dbReference>
<evidence type="ECO:0000313" key="13">
    <source>
        <dbReference type="Proteomes" id="UP001160142"/>
    </source>
</evidence>
<evidence type="ECO:0000256" key="6">
    <source>
        <dbReference type="ARBA" id="ARBA00022692"/>
    </source>
</evidence>
<feature type="transmembrane region" description="Helical" evidence="11">
    <location>
        <begin position="84"/>
        <end position="114"/>
    </location>
</feature>
<evidence type="ECO:0000256" key="7">
    <source>
        <dbReference type="ARBA" id="ARBA00022989"/>
    </source>
</evidence>
<dbReference type="Pfam" id="PF07264">
    <property type="entry name" value="EI24"/>
    <property type="match status" value="1"/>
</dbReference>
<name>A0ABT6KLY7_9MICO</name>
<dbReference type="RefSeq" id="WP_322133341.1">
    <property type="nucleotide sequence ID" value="NZ_CP085036.1"/>
</dbReference>
<dbReference type="InterPro" id="IPR059112">
    <property type="entry name" value="CysZ/EI24"/>
</dbReference>
<evidence type="ECO:0000256" key="5">
    <source>
        <dbReference type="ARBA" id="ARBA00022605"/>
    </source>
</evidence>
<feature type="compositionally biased region" description="Gly residues" evidence="10">
    <location>
        <begin position="280"/>
        <end position="290"/>
    </location>
</feature>
<evidence type="ECO:0000256" key="9">
    <source>
        <dbReference type="ARBA" id="ARBA00023136"/>
    </source>
</evidence>
<dbReference type="EMBL" id="JARXVQ010000001">
    <property type="protein sequence ID" value="MDH6181018.1"/>
    <property type="molecule type" value="Genomic_DNA"/>
</dbReference>
<protein>
    <submittedName>
        <fullName evidence="12">CysZ protein</fullName>
    </submittedName>
</protein>
<feature type="region of interest" description="Disordered" evidence="10">
    <location>
        <begin position="262"/>
        <end position="290"/>
    </location>
</feature>
<accession>A0ABT6KLY7</accession>
<feature type="transmembrane region" description="Helical" evidence="11">
    <location>
        <begin position="34"/>
        <end position="58"/>
    </location>
</feature>
<keyword evidence="3" id="KW-1003">Cell membrane</keyword>
<keyword evidence="9 11" id="KW-0472">Membrane</keyword>
<gene>
    <name evidence="12" type="ORF">M2152_001200</name>
</gene>
<evidence type="ECO:0000256" key="4">
    <source>
        <dbReference type="ARBA" id="ARBA00022519"/>
    </source>
</evidence>
<keyword evidence="2" id="KW-0813">Transport</keyword>
<evidence type="ECO:0000256" key="1">
    <source>
        <dbReference type="ARBA" id="ARBA00004141"/>
    </source>
</evidence>
<reference evidence="12 13" key="1">
    <citation type="submission" date="2023-04" db="EMBL/GenBank/DDBJ databases">
        <title>Genome Encyclopedia of Bacteria and Archaea VI: Functional Genomics of Type Strains.</title>
        <authorList>
            <person name="Whitman W."/>
        </authorList>
    </citation>
    <scope>NUCLEOTIDE SEQUENCE [LARGE SCALE GENOMIC DNA]</scope>
    <source>
        <strain evidence="12 13">SG_E_30_P1</strain>
    </source>
</reference>
<dbReference type="Proteomes" id="UP001160142">
    <property type="component" value="Unassembled WGS sequence"/>
</dbReference>
<comment type="caution">
    <text evidence="12">The sequence shown here is derived from an EMBL/GenBank/DDBJ whole genome shotgun (WGS) entry which is preliminary data.</text>
</comment>
<dbReference type="PANTHER" id="PTHR37468:SF1">
    <property type="entry name" value="SULFATE TRANSPORTER CYSZ"/>
    <property type="match status" value="1"/>
</dbReference>
<sequence length="290" mass="30008">MAKVEQRRGVLRDFASGIGFLFRGLRVWATAPRLMVLGMLPALIVGAALGIGIIALGVNLEGLASAITPFADTWDEPFLTGVRVLAGAALLAAAVLIAIYAFTTLTLAVGSVFYEKIWTHVERRFGAVPSSPVGFWTGLWRGILGGLRLAVPTVGLGILLLVVGAIPLVGPILAPVVGALAGGWFLALELTGFAFDGRGMTFGARRAALRQRRARTVGFGAATYISFLVPFGAVIMMPAAVAGATLLAREALGESVALATADDRPLAGPETQPQQHGHDTGVGGNGDASE</sequence>
<keyword evidence="8" id="KW-0764">Sulfate transport</keyword>
<evidence type="ECO:0000256" key="11">
    <source>
        <dbReference type="SAM" id="Phobius"/>
    </source>
</evidence>
<organism evidence="12 13">
    <name type="scientific">Antiquaquibacter oligotrophicus</name>
    <dbReference type="NCBI Taxonomy" id="2880260"/>
    <lineage>
        <taxon>Bacteria</taxon>
        <taxon>Bacillati</taxon>
        <taxon>Actinomycetota</taxon>
        <taxon>Actinomycetes</taxon>
        <taxon>Micrococcales</taxon>
        <taxon>Microbacteriaceae</taxon>
        <taxon>Antiquaquibacter</taxon>
    </lineage>
</organism>
<keyword evidence="13" id="KW-1185">Reference proteome</keyword>
<keyword evidence="7 11" id="KW-1133">Transmembrane helix</keyword>
<evidence type="ECO:0000256" key="3">
    <source>
        <dbReference type="ARBA" id="ARBA00022475"/>
    </source>
</evidence>
<evidence type="ECO:0000256" key="8">
    <source>
        <dbReference type="ARBA" id="ARBA00023032"/>
    </source>
</evidence>
<feature type="transmembrane region" description="Helical" evidence="11">
    <location>
        <begin position="149"/>
        <end position="166"/>
    </location>
</feature>
<dbReference type="InterPro" id="IPR050480">
    <property type="entry name" value="CysZ-like"/>
</dbReference>
<keyword evidence="5" id="KW-0028">Amino-acid biosynthesis</keyword>
<evidence type="ECO:0000313" key="12">
    <source>
        <dbReference type="EMBL" id="MDH6181018.1"/>
    </source>
</evidence>
<keyword evidence="6 11" id="KW-0812">Transmembrane</keyword>
<proteinExistence type="predicted"/>
<feature type="transmembrane region" description="Helical" evidence="11">
    <location>
        <begin position="172"/>
        <end position="195"/>
    </location>
</feature>
<comment type="subcellular location">
    <subcellularLocation>
        <location evidence="1">Membrane</location>
        <topology evidence="1">Multi-pass membrane protein</topology>
    </subcellularLocation>
</comment>
<evidence type="ECO:0000256" key="10">
    <source>
        <dbReference type="SAM" id="MobiDB-lite"/>
    </source>
</evidence>